<gene>
    <name evidence="3" type="ORF">PGLA2088_LOCUS32464</name>
</gene>
<accession>A0A813KFR0</accession>
<feature type="region of interest" description="Disordered" evidence="1">
    <location>
        <begin position="1119"/>
        <end position="1160"/>
    </location>
</feature>
<comment type="caution">
    <text evidence="3">The sequence shown here is derived from an EMBL/GenBank/DDBJ whole genome shotgun (WGS) entry which is preliminary data.</text>
</comment>
<dbReference type="CDD" id="cd08369">
    <property type="entry name" value="FMT_core"/>
    <property type="match status" value="1"/>
</dbReference>
<protein>
    <recommendedName>
        <fullName evidence="2">Formyl transferase N-terminal domain-containing protein</fullName>
    </recommendedName>
</protein>
<dbReference type="Pfam" id="PF00551">
    <property type="entry name" value="Formyl_trans_N"/>
    <property type="match status" value="1"/>
</dbReference>
<evidence type="ECO:0000313" key="4">
    <source>
        <dbReference type="Proteomes" id="UP000626109"/>
    </source>
</evidence>
<dbReference type="PANTHER" id="PTHR11138">
    <property type="entry name" value="METHIONYL-TRNA FORMYLTRANSFERASE"/>
    <property type="match status" value="1"/>
</dbReference>
<proteinExistence type="predicted"/>
<feature type="compositionally biased region" description="Low complexity" evidence="1">
    <location>
        <begin position="901"/>
        <end position="916"/>
    </location>
</feature>
<organism evidence="3 4">
    <name type="scientific">Polarella glacialis</name>
    <name type="common">Dinoflagellate</name>
    <dbReference type="NCBI Taxonomy" id="89957"/>
    <lineage>
        <taxon>Eukaryota</taxon>
        <taxon>Sar</taxon>
        <taxon>Alveolata</taxon>
        <taxon>Dinophyceae</taxon>
        <taxon>Suessiales</taxon>
        <taxon>Suessiaceae</taxon>
        <taxon>Polarella</taxon>
    </lineage>
</organism>
<dbReference type="InterPro" id="IPR036477">
    <property type="entry name" value="Formyl_transf_N_sf"/>
</dbReference>
<feature type="compositionally biased region" description="Basic and acidic residues" evidence="1">
    <location>
        <begin position="1132"/>
        <end position="1152"/>
    </location>
</feature>
<dbReference type="Proteomes" id="UP000626109">
    <property type="component" value="Unassembled WGS sequence"/>
</dbReference>
<feature type="compositionally biased region" description="Polar residues" evidence="1">
    <location>
        <begin position="917"/>
        <end position="926"/>
    </location>
</feature>
<dbReference type="Gene3D" id="3.40.50.12230">
    <property type="match status" value="1"/>
</dbReference>
<dbReference type="GO" id="GO:0005829">
    <property type="term" value="C:cytosol"/>
    <property type="evidence" value="ECO:0007669"/>
    <property type="project" value="TreeGrafter"/>
</dbReference>
<dbReference type="PANTHER" id="PTHR11138:SF5">
    <property type="entry name" value="METHIONYL-TRNA FORMYLTRANSFERASE, MITOCHONDRIAL"/>
    <property type="match status" value="1"/>
</dbReference>
<evidence type="ECO:0000259" key="2">
    <source>
        <dbReference type="Pfam" id="PF00551"/>
    </source>
</evidence>
<feature type="compositionally biased region" description="Low complexity" evidence="1">
    <location>
        <begin position="567"/>
        <end position="585"/>
    </location>
</feature>
<dbReference type="AlphaFoldDB" id="A0A813KFR0"/>
<dbReference type="EMBL" id="CAJNNW010030125">
    <property type="protein sequence ID" value="CAE8702549.1"/>
    <property type="molecule type" value="Genomic_DNA"/>
</dbReference>
<evidence type="ECO:0000256" key="1">
    <source>
        <dbReference type="SAM" id="MobiDB-lite"/>
    </source>
</evidence>
<dbReference type="InterPro" id="IPR002376">
    <property type="entry name" value="Formyl_transf_N"/>
</dbReference>
<dbReference type="GO" id="GO:0004479">
    <property type="term" value="F:methionyl-tRNA formyltransferase activity"/>
    <property type="evidence" value="ECO:0007669"/>
    <property type="project" value="TreeGrafter"/>
</dbReference>
<sequence length="1256" mass="133592">MENDRGGRLRRVLVLGWGAAAEAVLQELSAYITEGGSSGSGSASAVCVVSHTDQAAEADLRDVCTRLGFECVLKDGSAEILEQARRFEPDLIISASYRKKIPASVLDLCPDAINFHPSLLPKHRGCWSGFWSLFEGDAEIGVTCHRMLEAFDAGRILHQERIPVAADDTSISVYRKLLPVTGACARSVLALYFGRGLPDGEEQPEGGSYHFRKLPFDGLIQPEWSDSQVERFIRAMHFPPFKGASILIGISLPAAKYGSEGCGRCFGGRSVEFAVGLFKYCWRQDLFKVRILYFATLCGEVRAVQFEGARGFEAALPDMLDEFMLANHVAAAEAGNGAAAAWASEEVALEPDRLGAFANSFLPNSWQAGAAQRSSLPLMRRAPESLPETTTNSGISMSKPRDAGVSGVLGASQHPLPLDLSVGSLQMDPSCANMGSFSAGTGISVGSFSLGARMAAPIPLLPSGGNSLLRGCENYPQSFTVGKLPMQMPPASVGYAIENRSPSPMPLASGSSSNILYGTPAVGSYAASPHPTASFGGCTARFQTAAPAAVPIGIPTHSPPSPLLQQRSWSPAPSRSRSASPRPASQVWTGPPQLLTGVSVSWVPGPPPPPVPLTLSSSGTSTAVGSAQVLSPGPAFRPSFAWGTSAQETMQVLTSASAGVAVTAGSTARHVSQRLEAVSPDHKGNLQCMPAKYSRQRWDSEFPVATDAPEVPRVGLAASAASSRGRGCLCHATLVAEVAAAVSEKRRWMNETAPAAASASPMQRSSYPIESSFYDELTTLDMNLRERHSEFEVPAPRGAFSSSSTHLSELLSTSTNDKFLLGKLTPPFLKYLSESSPPGRDLASGATSSLDSLRQSGTASLLSSGSFLLHRPIQLPASRLQDIQLQSSRLQGLRGLPTEGSSSRLASSHSSLLGSSRFGQTDQPSRSRFGETPSPSAFQRIKARSASPTWEERDRPRPSALFGSTVDRPSSSSSSASATGQLSQIFESRLRGAPPPEPLQPSRLFAHCGEPHEAANLRLRNENAAQGSFTLLPHRDSPQDPTFPAHGNYQFSPLSPRLWAQELSTSTENAFANGEPQQYSQTQEVSLAQITSTRGPVAQPPADYQFRREAGIEVPKAWSDSENWAPKPLPWLREESSEESRGLIRRPSEREPSGSGSKGALGAELIQRKEGAGDDGTFVSLALDTGPKAAQEGYQVLGWWEARGSGDAAGGVSQLTPSPLMFDTAAHGIALDTMLASSSDTTFHFRNLDKLASKHV</sequence>
<feature type="region of interest" description="Disordered" evidence="1">
    <location>
        <begin position="894"/>
        <end position="981"/>
    </location>
</feature>
<feature type="domain" description="Formyl transferase N-terminal" evidence="2">
    <location>
        <begin position="37"/>
        <end position="178"/>
    </location>
</feature>
<evidence type="ECO:0000313" key="3">
    <source>
        <dbReference type="EMBL" id="CAE8702549.1"/>
    </source>
</evidence>
<dbReference type="SUPFAM" id="SSF53328">
    <property type="entry name" value="Formyltransferase"/>
    <property type="match status" value="1"/>
</dbReference>
<reference evidence="3" key="1">
    <citation type="submission" date="2021-02" db="EMBL/GenBank/DDBJ databases">
        <authorList>
            <person name="Dougan E. K."/>
            <person name="Rhodes N."/>
            <person name="Thang M."/>
            <person name="Chan C."/>
        </authorList>
    </citation>
    <scope>NUCLEOTIDE SEQUENCE</scope>
</reference>
<feature type="region of interest" description="Disordered" evidence="1">
    <location>
        <begin position="551"/>
        <end position="591"/>
    </location>
</feature>
<name>A0A813KFR0_POLGL</name>